<organism evidence="4 5">
    <name type="scientific">Bowmanella pacifica</name>
    <dbReference type="NCBI Taxonomy" id="502051"/>
    <lineage>
        <taxon>Bacteria</taxon>
        <taxon>Pseudomonadati</taxon>
        <taxon>Pseudomonadota</taxon>
        <taxon>Gammaproteobacteria</taxon>
        <taxon>Alteromonadales</taxon>
        <taxon>Alteromonadaceae</taxon>
        <taxon>Bowmanella</taxon>
    </lineage>
</organism>
<dbReference type="Pfam" id="PF00685">
    <property type="entry name" value="Sulfotransfer_1"/>
    <property type="match status" value="1"/>
</dbReference>
<dbReference type="GO" id="GO:0008146">
    <property type="term" value="F:sulfotransferase activity"/>
    <property type="evidence" value="ECO:0007669"/>
    <property type="project" value="InterPro"/>
</dbReference>
<evidence type="ECO:0000313" key="4">
    <source>
        <dbReference type="EMBL" id="GGO63581.1"/>
    </source>
</evidence>
<gene>
    <name evidence="4" type="ORF">GCM10010982_00950</name>
</gene>
<keyword evidence="5" id="KW-1185">Reference proteome</keyword>
<dbReference type="PANTHER" id="PTHR10605:SF56">
    <property type="entry name" value="BIFUNCTIONAL HEPARAN SULFATE N-DEACETYLASE_N-SULFOTRANSFERASE"/>
    <property type="match status" value="1"/>
</dbReference>
<dbReference type="RefSeq" id="WP_268237369.1">
    <property type="nucleotide sequence ID" value="NZ_BMLS01000001.1"/>
</dbReference>
<reference evidence="4" key="1">
    <citation type="journal article" date="2014" name="Int. J. Syst. Evol. Microbiol.">
        <title>Complete genome sequence of Corynebacterium casei LMG S-19264T (=DSM 44701T), isolated from a smear-ripened cheese.</title>
        <authorList>
            <consortium name="US DOE Joint Genome Institute (JGI-PGF)"/>
            <person name="Walter F."/>
            <person name="Albersmeier A."/>
            <person name="Kalinowski J."/>
            <person name="Ruckert C."/>
        </authorList>
    </citation>
    <scope>NUCLEOTIDE SEQUENCE</scope>
    <source>
        <strain evidence="4">CGMCC 1.7086</strain>
    </source>
</reference>
<name>A0A917YPV5_9ALTE</name>
<accession>A0A917YPV5</accession>
<feature type="domain" description="Sulfotransferase" evidence="3">
    <location>
        <begin position="20"/>
        <end position="217"/>
    </location>
</feature>
<keyword evidence="1" id="KW-0808">Transferase</keyword>
<evidence type="ECO:0000313" key="5">
    <source>
        <dbReference type="Proteomes" id="UP000606935"/>
    </source>
</evidence>
<proteinExistence type="predicted"/>
<keyword evidence="2" id="KW-0325">Glycoprotein</keyword>
<protein>
    <submittedName>
        <fullName evidence="4">Deacetylase sulfotransferase</fullName>
    </submittedName>
</protein>
<evidence type="ECO:0000256" key="2">
    <source>
        <dbReference type="ARBA" id="ARBA00023180"/>
    </source>
</evidence>
<dbReference type="InterPro" id="IPR000863">
    <property type="entry name" value="Sulfotransferase_dom"/>
</dbReference>
<evidence type="ECO:0000256" key="1">
    <source>
        <dbReference type="ARBA" id="ARBA00022679"/>
    </source>
</evidence>
<dbReference type="SUPFAM" id="SSF52540">
    <property type="entry name" value="P-loop containing nucleoside triphosphate hydrolases"/>
    <property type="match status" value="1"/>
</dbReference>
<sequence length="271" mass="31420">MVSAFWQGTKLRVKLVNLHIIGVQKAGTTALASFLQQHPAVFLVKGKEAHIFDHPDYSLQANPIEFAHQHYQRRTQGYNGQPFICDATPITVYNPAFLASCYQYNPDAKFILMLRDPVERAVSHYKMSRRTGKETRNMLSAFLLEPLRLYLATKKQDWRFDSPLRTQSYLNRGRYSRQLQTVFNTIPAPQILILNQEALQTEHEQSLLRVFRFLDIHRHAIPPQTVFAAPPSKLTLNERLARAYARLYFWLMGESPKAWQQVQHKLSTPTV</sequence>
<dbReference type="EMBL" id="BMLS01000001">
    <property type="protein sequence ID" value="GGO63581.1"/>
    <property type="molecule type" value="Genomic_DNA"/>
</dbReference>
<dbReference type="InterPro" id="IPR037359">
    <property type="entry name" value="NST/OST"/>
</dbReference>
<reference evidence="4" key="2">
    <citation type="submission" date="2020-09" db="EMBL/GenBank/DDBJ databases">
        <authorList>
            <person name="Sun Q."/>
            <person name="Zhou Y."/>
        </authorList>
    </citation>
    <scope>NUCLEOTIDE SEQUENCE</scope>
    <source>
        <strain evidence="4">CGMCC 1.7086</strain>
    </source>
</reference>
<dbReference type="AlphaFoldDB" id="A0A917YPV5"/>
<dbReference type="Proteomes" id="UP000606935">
    <property type="component" value="Unassembled WGS sequence"/>
</dbReference>
<dbReference type="InterPro" id="IPR027417">
    <property type="entry name" value="P-loop_NTPase"/>
</dbReference>
<comment type="caution">
    <text evidence="4">The sequence shown here is derived from an EMBL/GenBank/DDBJ whole genome shotgun (WGS) entry which is preliminary data.</text>
</comment>
<dbReference type="Gene3D" id="3.40.50.300">
    <property type="entry name" value="P-loop containing nucleotide triphosphate hydrolases"/>
    <property type="match status" value="1"/>
</dbReference>
<evidence type="ECO:0000259" key="3">
    <source>
        <dbReference type="Pfam" id="PF00685"/>
    </source>
</evidence>
<dbReference type="PANTHER" id="PTHR10605">
    <property type="entry name" value="HEPARAN SULFATE SULFOTRANSFERASE"/>
    <property type="match status" value="1"/>
</dbReference>